<keyword evidence="4" id="KW-1185">Reference proteome</keyword>
<evidence type="ECO:0000259" key="2">
    <source>
        <dbReference type="PROSITE" id="PS50853"/>
    </source>
</evidence>
<sequence>MKAKYIFKGLLAMLLLAAVIAGCESYNDPLLADIANNRGFSPVDVTAKIRNQTTVELDWMTRDEVDYYVVEFSADDTEFKTIFKTVEATADQLPIQVALEGETLYSIRVKAVTAGLADSKWTLITANTLNEQLFLAVVDGDIRATQATLRWVPGSAVTQLTLTPGDIKHTITAEEKANGVATITGLIGETTYTADLYNGTKRRGSQIFETGLDIGDGVLISPTDDLSQKIAEAAPGAVLVLDVGDYTVGDSEIILNKPITIRGLRSFNKPKLHVKFTINAGTTDVSLIDLDFDGTGLKDAYFINLNEPSAAYGDFLISGSLVHDFPKALIYGNASASKVNSFTVDNSIITDVNTSGSADFIDFRNTFVANIVLKNSTFDTCSAGRDFLRVDAVKPANGFSGTGLTTLISIDSCTIYNSSNVTTGSLRKILYVRFEENKISVKNTLITETSAVYTNSSSTSNPTFTNNNYFNAPALKDSSILNNRPDDSATTVNPGFSDAVGGIFKISNQTLKDRKVGDSLWNN</sequence>
<evidence type="ECO:0000256" key="1">
    <source>
        <dbReference type="SAM" id="SignalP"/>
    </source>
</evidence>
<dbReference type="PROSITE" id="PS51257">
    <property type="entry name" value="PROKAR_LIPOPROTEIN"/>
    <property type="match status" value="1"/>
</dbReference>
<protein>
    <submittedName>
        <fullName evidence="3">DUF4957 domain-containing protein</fullName>
    </submittedName>
</protein>
<dbReference type="Pfam" id="PF17161">
    <property type="entry name" value="DUF5123"/>
    <property type="match status" value="1"/>
</dbReference>
<dbReference type="InterPro" id="IPR011050">
    <property type="entry name" value="Pectin_lyase_fold/virulence"/>
</dbReference>
<dbReference type="CDD" id="cd00063">
    <property type="entry name" value="FN3"/>
    <property type="match status" value="1"/>
</dbReference>
<dbReference type="InterPro" id="IPR033427">
    <property type="entry name" value="DUF5123"/>
</dbReference>
<dbReference type="Gene3D" id="2.60.40.10">
    <property type="entry name" value="Immunoglobulins"/>
    <property type="match status" value="1"/>
</dbReference>
<gene>
    <name evidence="3" type="ORF">E0F98_12895</name>
</gene>
<dbReference type="InterPro" id="IPR003961">
    <property type="entry name" value="FN3_dom"/>
</dbReference>
<dbReference type="RefSeq" id="WP_132112116.1">
    <property type="nucleotide sequence ID" value="NZ_SMFO01000010.1"/>
</dbReference>
<keyword evidence="1" id="KW-0732">Signal</keyword>
<dbReference type="InterPro" id="IPR032530">
    <property type="entry name" value="DUF4957"/>
</dbReference>
<accession>A0A4R5CR62</accession>
<dbReference type="PROSITE" id="PS50853">
    <property type="entry name" value="FN3"/>
    <property type="match status" value="1"/>
</dbReference>
<evidence type="ECO:0000313" key="3">
    <source>
        <dbReference type="EMBL" id="TDE02696.1"/>
    </source>
</evidence>
<comment type="caution">
    <text evidence="3">The sequence shown here is derived from an EMBL/GenBank/DDBJ whole genome shotgun (WGS) entry which is preliminary data.</text>
</comment>
<reference evidence="3 4" key="1">
    <citation type="submission" date="2019-03" db="EMBL/GenBank/DDBJ databases">
        <title>Flavobacterium TSA-D2 sp. nov., isolated from arctic soil.</title>
        <authorList>
            <person name="Chaudhary D.K."/>
        </authorList>
    </citation>
    <scope>NUCLEOTIDE SEQUENCE [LARGE SCALE GENOMIC DNA]</scope>
    <source>
        <strain evidence="3 4">TSA-D2</strain>
    </source>
</reference>
<dbReference type="AlphaFoldDB" id="A0A4R5CR62"/>
<proteinExistence type="predicted"/>
<dbReference type="Proteomes" id="UP000294597">
    <property type="component" value="Unassembled WGS sequence"/>
</dbReference>
<dbReference type="InterPro" id="IPR036116">
    <property type="entry name" value="FN3_sf"/>
</dbReference>
<dbReference type="SUPFAM" id="SSF51126">
    <property type="entry name" value="Pectin lyase-like"/>
    <property type="match status" value="1"/>
</dbReference>
<feature type="domain" description="Fibronectin type-III" evidence="2">
    <location>
        <begin position="41"/>
        <end position="132"/>
    </location>
</feature>
<dbReference type="SUPFAM" id="SSF49265">
    <property type="entry name" value="Fibronectin type III"/>
    <property type="match status" value="1"/>
</dbReference>
<feature type="chain" id="PRO_5020972837" evidence="1">
    <location>
        <begin position="22"/>
        <end position="523"/>
    </location>
</feature>
<feature type="signal peptide" evidence="1">
    <location>
        <begin position="1"/>
        <end position="21"/>
    </location>
</feature>
<organism evidence="3 4">
    <name type="scientific">Flavobacterium hiemivividum</name>
    <dbReference type="NCBI Taxonomy" id="2541734"/>
    <lineage>
        <taxon>Bacteria</taxon>
        <taxon>Pseudomonadati</taxon>
        <taxon>Bacteroidota</taxon>
        <taxon>Flavobacteriia</taxon>
        <taxon>Flavobacteriales</taxon>
        <taxon>Flavobacteriaceae</taxon>
        <taxon>Flavobacterium</taxon>
    </lineage>
</organism>
<dbReference type="EMBL" id="SMFO01000010">
    <property type="protein sequence ID" value="TDE02696.1"/>
    <property type="molecule type" value="Genomic_DNA"/>
</dbReference>
<dbReference type="Pfam" id="PF16318">
    <property type="entry name" value="DUF4957"/>
    <property type="match status" value="1"/>
</dbReference>
<evidence type="ECO:0000313" key="4">
    <source>
        <dbReference type="Proteomes" id="UP000294597"/>
    </source>
</evidence>
<name>A0A4R5CR62_9FLAO</name>
<dbReference type="InterPro" id="IPR013783">
    <property type="entry name" value="Ig-like_fold"/>
</dbReference>